<feature type="domain" description="Glycosyl transferase family 1" evidence="3">
    <location>
        <begin position="213"/>
        <end position="377"/>
    </location>
</feature>
<protein>
    <submittedName>
        <fullName evidence="5">Glycosyltransferase family 1 protein</fullName>
    </submittedName>
</protein>
<reference evidence="6" key="1">
    <citation type="journal article" date="2019" name="Int. J. Syst. Evol. Microbiol.">
        <title>The Global Catalogue of Microorganisms (GCM) 10K type strain sequencing project: providing services to taxonomists for standard genome sequencing and annotation.</title>
        <authorList>
            <consortium name="The Broad Institute Genomics Platform"/>
            <consortium name="The Broad Institute Genome Sequencing Center for Infectious Disease"/>
            <person name="Wu L."/>
            <person name="Ma J."/>
        </authorList>
    </citation>
    <scope>NUCLEOTIDE SEQUENCE [LARGE SCALE GENOMIC DNA]</scope>
    <source>
        <strain evidence="6">JCM 17810</strain>
    </source>
</reference>
<dbReference type="SUPFAM" id="SSF53756">
    <property type="entry name" value="UDP-Glycosyltransferase/glycogen phosphorylase"/>
    <property type="match status" value="1"/>
</dbReference>
<evidence type="ECO:0000259" key="4">
    <source>
        <dbReference type="Pfam" id="PF13439"/>
    </source>
</evidence>
<accession>A0ABP8LD29</accession>
<dbReference type="PANTHER" id="PTHR12526:SF635">
    <property type="entry name" value="GLYCOSYL TRANSFERASE GROUP 1"/>
    <property type="match status" value="1"/>
</dbReference>
<dbReference type="Gene3D" id="3.40.50.2000">
    <property type="entry name" value="Glycogen Phosphorylase B"/>
    <property type="match status" value="2"/>
</dbReference>
<keyword evidence="6" id="KW-1185">Reference proteome</keyword>
<dbReference type="RefSeq" id="WP_345216672.1">
    <property type="nucleotide sequence ID" value="NZ_BAABGN010000011.1"/>
</dbReference>
<dbReference type="Proteomes" id="UP001500622">
    <property type="component" value="Unassembled WGS sequence"/>
</dbReference>
<name>A0ABP8LD29_9MICO</name>
<dbReference type="PANTHER" id="PTHR12526">
    <property type="entry name" value="GLYCOSYLTRANSFERASE"/>
    <property type="match status" value="1"/>
</dbReference>
<gene>
    <name evidence="5" type="ORF">GCM10023169_25830</name>
</gene>
<comment type="caution">
    <text evidence="5">The sequence shown here is derived from an EMBL/GenBank/DDBJ whole genome shotgun (WGS) entry which is preliminary data.</text>
</comment>
<keyword evidence="1" id="KW-0328">Glycosyltransferase</keyword>
<keyword evidence="2" id="KW-0808">Transferase</keyword>
<proteinExistence type="predicted"/>
<dbReference type="Pfam" id="PF13439">
    <property type="entry name" value="Glyco_transf_4"/>
    <property type="match status" value="1"/>
</dbReference>
<feature type="domain" description="Glycosyltransferase subfamily 4-like N-terminal" evidence="4">
    <location>
        <begin position="22"/>
        <end position="197"/>
    </location>
</feature>
<organism evidence="5 6">
    <name type="scientific">Georgenia halophila</name>
    <dbReference type="NCBI Taxonomy" id="620889"/>
    <lineage>
        <taxon>Bacteria</taxon>
        <taxon>Bacillati</taxon>
        <taxon>Actinomycetota</taxon>
        <taxon>Actinomycetes</taxon>
        <taxon>Micrococcales</taxon>
        <taxon>Bogoriellaceae</taxon>
        <taxon>Georgenia</taxon>
    </lineage>
</organism>
<dbReference type="InterPro" id="IPR028098">
    <property type="entry name" value="Glyco_trans_4-like_N"/>
</dbReference>
<evidence type="ECO:0000256" key="1">
    <source>
        <dbReference type="ARBA" id="ARBA00022676"/>
    </source>
</evidence>
<evidence type="ECO:0000313" key="6">
    <source>
        <dbReference type="Proteomes" id="UP001500622"/>
    </source>
</evidence>
<sequence>MRIAMISEHASPLAALGGVDAGGQNVYIAALALELADQGHDVVVYTRRDDADLADRVRTHAGVDVVHVPAGPATALPKDELAPYMPAFGRWLARDWLSHGRPDVVHSHFWMSGLAALEATQHVPVPVVHTYHALGTVKRRHQGSADTSPPGRIRAERRIGRSVDLVVATCRDEVDELRRMGVPPDTVRVVPCGVDVGRFTDQPSDDGHDPAGARNRPHRLLSVSRLVPRKGIDTVVEALAQLPTAELLIGGGPPADRVDDEPEIRRLRDVARQHGVADRVRFLGSVDRGDMPALIRASDVVVTTPWYEPFGMVPLEAAACGRPLVGSAVGGLLDSVEDGVTGRLVPARDPEALAVAIGGLLADPVMRQRYGDAARRRALEQFAWGTVAARTLDAYHEATHPALKEAMA</sequence>
<dbReference type="InterPro" id="IPR001296">
    <property type="entry name" value="Glyco_trans_1"/>
</dbReference>
<dbReference type="Pfam" id="PF00534">
    <property type="entry name" value="Glycos_transf_1"/>
    <property type="match status" value="1"/>
</dbReference>
<evidence type="ECO:0000313" key="5">
    <source>
        <dbReference type="EMBL" id="GAA4426727.1"/>
    </source>
</evidence>
<evidence type="ECO:0000259" key="3">
    <source>
        <dbReference type="Pfam" id="PF00534"/>
    </source>
</evidence>
<evidence type="ECO:0000256" key="2">
    <source>
        <dbReference type="ARBA" id="ARBA00022679"/>
    </source>
</evidence>
<dbReference type="EMBL" id="BAABGN010000011">
    <property type="protein sequence ID" value="GAA4426727.1"/>
    <property type="molecule type" value="Genomic_DNA"/>
</dbReference>